<dbReference type="InterPro" id="IPR016187">
    <property type="entry name" value="CTDL_fold"/>
</dbReference>
<reference evidence="1 2" key="1">
    <citation type="submission" date="2024-05" db="EMBL/GenBank/DDBJ databases">
        <authorList>
            <person name="Wallberg A."/>
        </authorList>
    </citation>
    <scope>NUCLEOTIDE SEQUENCE [LARGE SCALE GENOMIC DNA]</scope>
</reference>
<evidence type="ECO:0000313" key="2">
    <source>
        <dbReference type="Proteomes" id="UP001497623"/>
    </source>
</evidence>
<gene>
    <name evidence="1" type="ORF">MNOR_LOCUS40424</name>
</gene>
<feature type="non-terminal residue" evidence="1">
    <location>
        <position position="1"/>
    </location>
</feature>
<evidence type="ECO:0008006" key="3">
    <source>
        <dbReference type="Google" id="ProtNLM"/>
    </source>
</evidence>
<dbReference type="AlphaFoldDB" id="A0AAV2SU62"/>
<dbReference type="Proteomes" id="UP001497623">
    <property type="component" value="Unassembled WGS sequence"/>
</dbReference>
<sequence length="177" mass="20818">GSCIDKKEPIQSAKSAYGNISYECFDSKRMYMDIGNNQIETFNIFDDEDNMKTINQAYIFCKQCGWKLAEPTDIKTFLYRLGHYGDFKQTEHVFIGLKWNHKGSYDLRFLSNNERAYPFHEYYDLYDTEELTKYREGDWSCFDLHFGKDVDNGPFSHVQCGTSHRFICQSPPPRTTT</sequence>
<feature type="non-terminal residue" evidence="1">
    <location>
        <position position="177"/>
    </location>
</feature>
<dbReference type="SUPFAM" id="SSF56436">
    <property type="entry name" value="C-type lectin-like"/>
    <property type="match status" value="1"/>
</dbReference>
<evidence type="ECO:0000313" key="1">
    <source>
        <dbReference type="EMBL" id="CAL4238054.1"/>
    </source>
</evidence>
<keyword evidence="2" id="KW-1185">Reference proteome</keyword>
<dbReference type="Gene3D" id="3.10.100.10">
    <property type="entry name" value="Mannose-Binding Protein A, subunit A"/>
    <property type="match status" value="1"/>
</dbReference>
<protein>
    <recommendedName>
        <fullName evidence="3">CENP-V/GFA domain-containing protein</fullName>
    </recommendedName>
</protein>
<organism evidence="1 2">
    <name type="scientific">Meganyctiphanes norvegica</name>
    <name type="common">Northern krill</name>
    <name type="synonym">Thysanopoda norvegica</name>
    <dbReference type="NCBI Taxonomy" id="48144"/>
    <lineage>
        <taxon>Eukaryota</taxon>
        <taxon>Metazoa</taxon>
        <taxon>Ecdysozoa</taxon>
        <taxon>Arthropoda</taxon>
        <taxon>Crustacea</taxon>
        <taxon>Multicrustacea</taxon>
        <taxon>Malacostraca</taxon>
        <taxon>Eumalacostraca</taxon>
        <taxon>Eucarida</taxon>
        <taxon>Euphausiacea</taxon>
        <taxon>Euphausiidae</taxon>
        <taxon>Meganyctiphanes</taxon>
    </lineage>
</organism>
<dbReference type="InterPro" id="IPR016186">
    <property type="entry name" value="C-type_lectin-like/link_sf"/>
</dbReference>
<comment type="caution">
    <text evidence="1">The sequence shown here is derived from an EMBL/GenBank/DDBJ whole genome shotgun (WGS) entry which is preliminary data.</text>
</comment>
<accession>A0AAV2SU62</accession>
<proteinExistence type="predicted"/>
<dbReference type="EMBL" id="CAXKWB010123111">
    <property type="protein sequence ID" value="CAL4238054.1"/>
    <property type="molecule type" value="Genomic_DNA"/>
</dbReference>
<name>A0AAV2SU62_MEGNR</name>